<keyword evidence="4" id="KW-0539">Nucleus</keyword>
<dbReference type="EMBL" id="JAYMYR010000003">
    <property type="protein sequence ID" value="KAK7373168.1"/>
    <property type="molecule type" value="Genomic_DNA"/>
</dbReference>
<feature type="transmembrane region" description="Helical" evidence="7">
    <location>
        <begin position="12"/>
        <end position="35"/>
    </location>
</feature>
<keyword evidence="7" id="KW-1133">Transmembrane helix</keyword>
<keyword evidence="7" id="KW-0812">Transmembrane</keyword>
<evidence type="ECO:0000313" key="8">
    <source>
        <dbReference type="EMBL" id="KAK7373168.1"/>
    </source>
</evidence>
<dbReference type="AlphaFoldDB" id="A0AAN9NLZ9"/>
<evidence type="ECO:0000256" key="5">
    <source>
        <dbReference type="PROSITE-ProRule" id="PRU00221"/>
    </source>
</evidence>
<dbReference type="PROSITE" id="PS00678">
    <property type="entry name" value="WD_REPEATS_1"/>
    <property type="match status" value="1"/>
</dbReference>
<evidence type="ECO:0000256" key="6">
    <source>
        <dbReference type="SAM" id="MobiDB-lite"/>
    </source>
</evidence>
<comment type="subcellular location">
    <subcellularLocation>
        <location evidence="1">Nucleus</location>
    </subcellularLocation>
</comment>
<dbReference type="FunFam" id="2.130.10.10:FF:000649">
    <property type="entry name" value="Compass component swd1"/>
    <property type="match status" value="1"/>
</dbReference>
<feature type="compositionally biased region" description="Basic and acidic residues" evidence="6">
    <location>
        <begin position="479"/>
        <end position="491"/>
    </location>
</feature>
<evidence type="ECO:0000256" key="2">
    <source>
        <dbReference type="ARBA" id="ARBA00022574"/>
    </source>
</evidence>
<gene>
    <name evidence="8" type="ORF">VNO80_06566</name>
</gene>
<name>A0AAN9NLZ9_PHACN</name>
<dbReference type="InterPro" id="IPR037850">
    <property type="entry name" value="RBBP5/Swd1"/>
</dbReference>
<feature type="repeat" description="WD" evidence="5">
    <location>
        <begin position="104"/>
        <end position="141"/>
    </location>
</feature>
<comment type="caution">
    <text evidence="8">The sequence shown here is derived from an EMBL/GenBank/DDBJ whole genome shotgun (WGS) entry which is preliminary data.</text>
</comment>
<dbReference type="Proteomes" id="UP001374584">
    <property type="component" value="Unassembled WGS sequence"/>
</dbReference>
<feature type="compositionally biased region" description="Acidic residues" evidence="6">
    <location>
        <begin position="426"/>
        <end position="435"/>
    </location>
</feature>
<feature type="compositionally biased region" description="Polar residues" evidence="6">
    <location>
        <begin position="492"/>
        <end position="506"/>
    </location>
</feature>
<protein>
    <recommendedName>
        <fullName evidence="10">Protein RBL</fullName>
    </recommendedName>
</protein>
<feature type="repeat" description="WD" evidence="5">
    <location>
        <begin position="63"/>
        <end position="97"/>
    </location>
</feature>
<reference evidence="8 9" key="1">
    <citation type="submission" date="2024-01" db="EMBL/GenBank/DDBJ databases">
        <title>The genomes of 5 underutilized Papilionoideae crops provide insights into root nodulation and disease resistanc.</title>
        <authorList>
            <person name="Jiang F."/>
        </authorList>
    </citation>
    <scope>NUCLEOTIDE SEQUENCE [LARGE SCALE GENOMIC DNA]</scope>
    <source>
        <strain evidence="8">JINMINGXINNONG_FW02</strain>
        <tissue evidence="8">Leaves</tissue>
    </source>
</reference>
<dbReference type="InterPro" id="IPR015943">
    <property type="entry name" value="WD40/YVTN_repeat-like_dom_sf"/>
</dbReference>
<keyword evidence="9" id="KW-1185">Reference proteome</keyword>
<dbReference type="GO" id="GO:0048188">
    <property type="term" value="C:Set1C/COMPASS complex"/>
    <property type="evidence" value="ECO:0007669"/>
    <property type="project" value="InterPro"/>
</dbReference>
<dbReference type="InterPro" id="IPR019775">
    <property type="entry name" value="WD40_repeat_CS"/>
</dbReference>
<accession>A0AAN9NLZ9</accession>
<dbReference type="PROSITE" id="PS50082">
    <property type="entry name" value="WD_REPEATS_2"/>
    <property type="match status" value="2"/>
</dbReference>
<dbReference type="PANTHER" id="PTHR44040:SF1">
    <property type="entry name" value="RETINOBLASTOMA-BINDING PROTEIN 5"/>
    <property type="match status" value="1"/>
</dbReference>
<feature type="region of interest" description="Disordered" evidence="6">
    <location>
        <begin position="475"/>
        <end position="583"/>
    </location>
</feature>
<dbReference type="Pfam" id="PF00400">
    <property type="entry name" value="WD40"/>
    <property type="match status" value="4"/>
</dbReference>
<evidence type="ECO:0008006" key="10">
    <source>
        <dbReference type="Google" id="ProtNLM"/>
    </source>
</evidence>
<keyword evidence="3" id="KW-0677">Repeat</keyword>
<dbReference type="SMART" id="SM00320">
    <property type="entry name" value="WD40"/>
    <property type="match status" value="5"/>
</dbReference>
<evidence type="ECO:0000256" key="3">
    <source>
        <dbReference type="ARBA" id="ARBA00022737"/>
    </source>
</evidence>
<evidence type="ECO:0000256" key="1">
    <source>
        <dbReference type="ARBA" id="ARBA00004123"/>
    </source>
</evidence>
<dbReference type="InterPro" id="IPR001680">
    <property type="entry name" value="WD40_rpt"/>
</dbReference>
<feature type="compositionally biased region" description="Basic and acidic residues" evidence="6">
    <location>
        <begin position="538"/>
        <end position="550"/>
    </location>
</feature>
<dbReference type="SUPFAM" id="SSF50978">
    <property type="entry name" value="WD40 repeat-like"/>
    <property type="match status" value="1"/>
</dbReference>
<proteinExistence type="predicted"/>
<keyword evidence="2 5" id="KW-0853">WD repeat</keyword>
<keyword evidence="7" id="KW-0472">Membrane</keyword>
<organism evidence="8 9">
    <name type="scientific">Phaseolus coccineus</name>
    <name type="common">Scarlet runner bean</name>
    <name type="synonym">Phaseolus multiflorus</name>
    <dbReference type="NCBI Taxonomy" id="3886"/>
    <lineage>
        <taxon>Eukaryota</taxon>
        <taxon>Viridiplantae</taxon>
        <taxon>Streptophyta</taxon>
        <taxon>Embryophyta</taxon>
        <taxon>Tracheophyta</taxon>
        <taxon>Spermatophyta</taxon>
        <taxon>Magnoliopsida</taxon>
        <taxon>eudicotyledons</taxon>
        <taxon>Gunneridae</taxon>
        <taxon>Pentapetalae</taxon>
        <taxon>rosids</taxon>
        <taxon>fabids</taxon>
        <taxon>Fabales</taxon>
        <taxon>Fabaceae</taxon>
        <taxon>Papilionoideae</taxon>
        <taxon>50 kb inversion clade</taxon>
        <taxon>NPAAA clade</taxon>
        <taxon>indigoferoid/millettioid clade</taxon>
        <taxon>Phaseoleae</taxon>
        <taxon>Phaseolus</taxon>
    </lineage>
</organism>
<dbReference type="PANTHER" id="PTHR44040">
    <property type="entry name" value="RETINOBLASTOMA-BINDING PROTEIN 5"/>
    <property type="match status" value="1"/>
</dbReference>
<feature type="region of interest" description="Disordered" evidence="6">
    <location>
        <begin position="426"/>
        <end position="451"/>
    </location>
</feature>
<dbReference type="Gene3D" id="2.130.10.10">
    <property type="entry name" value="YVTN repeat-like/Quinoprotein amine dehydrogenase"/>
    <property type="match status" value="2"/>
</dbReference>
<dbReference type="FunFam" id="2.130.10.10:FF:001358">
    <property type="entry name" value="Retinoblastoma-binding-like protein E"/>
    <property type="match status" value="1"/>
</dbReference>
<evidence type="ECO:0000256" key="7">
    <source>
        <dbReference type="SAM" id="Phobius"/>
    </source>
</evidence>
<dbReference type="InterPro" id="IPR036322">
    <property type="entry name" value="WD40_repeat_dom_sf"/>
</dbReference>
<evidence type="ECO:0000256" key="4">
    <source>
        <dbReference type="ARBA" id="ARBA00023242"/>
    </source>
</evidence>
<sequence length="583" mass="64813">MMNASIIGSFFIFHCFFSLLHAIFRFVLFFLILSYHCGVHHVKDPLQGDFPEVIEEYLEHGCMKCIAFNRRGTLLAAGCNDGSCVIWDFETRGIAKILHDDECSSPITSICWSKYGHRILVSAADKSLILWDVMSGKKITRIVLQQTPLQARLHPGSSTPSLCLACPLSCAPMIVDLNTGNTTLLKVSVSETSNGLIPPSRNKSSEGITSFTPTAACFNKYGTLVYLGNSKGEILVIDYKNGEVRAVVPITGGSVVKNIVFSRNGQYLLTNSNDRVIRIYENLLPLKEEARTLDDLNKNFGDLNNSEKLKAIGSKCLILFREFQDAITKVHWKAPCFSGDGEWVVGGSASKGEHKIYIWDRAGHLVKILEGPKEALIDLAWHPVHPFVVSVSLNGFVYIWAKDYTENWSAFAPDFKELEENEEYVEREDEFDLIPETEKVKGPDVNEDEEVDIVSVEKDSTFSDSDMSQEELCFLPATPDRDPPEQQDKCAESSSKLLDSNNTGSPSEEAGPNGLMMNHSSSPLEEDVGRIKRKRKPSEKVLELQAEKVKRSSKSSKLAKPKSKSLVDQDNGNSFHGDGLSDE</sequence>
<feature type="compositionally biased region" description="Basic residues" evidence="6">
    <location>
        <begin position="551"/>
        <end position="563"/>
    </location>
</feature>
<evidence type="ECO:0000313" key="9">
    <source>
        <dbReference type="Proteomes" id="UP001374584"/>
    </source>
</evidence>